<protein>
    <submittedName>
        <fullName evidence="2">Uncharacterized protein</fullName>
    </submittedName>
</protein>
<dbReference type="EMBL" id="JAHUTI010070837">
    <property type="protein sequence ID" value="MED6255348.1"/>
    <property type="molecule type" value="Genomic_DNA"/>
</dbReference>
<evidence type="ECO:0000256" key="1">
    <source>
        <dbReference type="SAM" id="SignalP"/>
    </source>
</evidence>
<feature type="chain" id="PRO_5047102529" evidence="1">
    <location>
        <begin position="38"/>
        <end position="99"/>
    </location>
</feature>
<evidence type="ECO:0000313" key="2">
    <source>
        <dbReference type="EMBL" id="MED6255348.1"/>
    </source>
</evidence>
<keyword evidence="3" id="KW-1185">Reference proteome</keyword>
<keyword evidence="1" id="KW-0732">Signal</keyword>
<reference evidence="2 3" key="1">
    <citation type="submission" date="2021-07" db="EMBL/GenBank/DDBJ databases">
        <authorList>
            <person name="Palmer J.M."/>
        </authorList>
    </citation>
    <scope>NUCLEOTIDE SEQUENCE [LARGE SCALE GENOMIC DNA]</scope>
    <source>
        <strain evidence="2 3">AT_MEX2019</strain>
        <tissue evidence="2">Muscle</tissue>
    </source>
</reference>
<dbReference type="Proteomes" id="UP001345963">
    <property type="component" value="Unassembled WGS sequence"/>
</dbReference>
<name>A0ABU7BXN9_9TELE</name>
<proteinExistence type="predicted"/>
<accession>A0ABU7BXN9</accession>
<organism evidence="2 3">
    <name type="scientific">Ataeniobius toweri</name>
    <dbReference type="NCBI Taxonomy" id="208326"/>
    <lineage>
        <taxon>Eukaryota</taxon>
        <taxon>Metazoa</taxon>
        <taxon>Chordata</taxon>
        <taxon>Craniata</taxon>
        <taxon>Vertebrata</taxon>
        <taxon>Euteleostomi</taxon>
        <taxon>Actinopterygii</taxon>
        <taxon>Neopterygii</taxon>
        <taxon>Teleostei</taxon>
        <taxon>Neoteleostei</taxon>
        <taxon>Acanthomorphata</taxon>
        <taxon>Ovalentaria</taxon>
        <taxon>Atherinomorphae</taxon>
        <taxon>Cyprinodontiformes</taxon>
        <taxon>Goodeidae</taxon>
        <taxon>Ataeniobius</taxon>
    </lineage>
</organism>
<sequence>METASEPAAEWIRPGITTARSNLSLFWFLLQTPLLTAAELPSPGATDLLHGTHKHSLNTPNIRFDVQLCPQQSLTNCPTDHCPVCANGPVQPFNHINSI</sequence>
<evidence type="ECO:0000313" key="3">
    <source>
        <dbReference type="Proteomes" id="UP001345963"/>
    </source>
</evidence>
<comment type="caution">
    <text evidence="2">The sequence shown here is derived from an EMBL/GenBank/DDBJ whole genome shotgun (WGS) entry which is preliminary data.</text>
</comment>
<gene>
    <name evidence="2" type="ORF">ATANTOWER_008365</name>
</gene>
<feature type="signal peptide" evidence="1">
    <location>
        <begin position="1"/>
        <end position="37"/>
    </location>
</feature>